<reference evidence="2 3" key="1">
    <citation type="journal article" date="2012" name="Stand. Genomic Sci.">
        <title>Complete genome sequence of Terriglobus saanensis type strain SP1PR4(T), an Acidobacteria from tundra soil.</title>
        <authorList>
            <person name="Rawat S.R."/>
            <person name="Mannisto M.K."/>
            <person name="Starovoytov V."/>
            <person name="Goodwin L."/>
            <person name="Nolan M."/>
            <person name="Hauser L."/>
            <person name="Land M."/>
            <person name="Davenport K.W."/>
            <person name="Woyke T."/>
            <person name="Haggblom M.M."/>
        </authorList>
    </citation>
    <scope>NUCLEOTIDE SEQUENCE</scope>
    <source>
        <strain evidence="3">ATCC BAA-1853 / DSM 23119 / SP1PR4</strain>
    </source>
</reference>
<feature type="chain" id="PRO_5003233091" description="Glycosyl hydrolase" evidence="1">
    <location>
        <begin position="24"/>
        <end position="358"/>
    </location>
</feature>
<dbReference type="HOGENOM" id="CLU_064269_0_0_0"/>
<evidence type="ECO:0000313" key="3">
    <source>
        <dbReference type="Proteomes" id="UP000006844"/>
    </source>
</evidence>
<dbReference type="SUPFAM" id="SSF110296">
    <property type="entry name" value="Oligoxyloglucan reducing end-specific cellobiohydrolase"/>
    <property type="match status" value="1"/>
</dbReference>
<dbReference type="PANTHER" id="PTHR47199">
    <property type="entry name" value="PHOTOSYSTEM II STABILITY/ASSEMBLY FACTOR HCF136, CHLOROPLASTIC"/>
    <property type="match status" value="1"/>
</dbReference>
<protein>
    <recommendedName>
        <fullName evidence="4">Glycosyl hydrolase</fullName>
    </recommendedName>
</protein>
<dbReference type="OrthoDB" id="9813892at2"/>
<dbReference type="RefSeq" id="WP_013569523.1">
    <property type="nucleotide sequence ID" value="NC_014963.1"/>
</dbReference>
<dbReference type="Proteomes" id="UP000006844">
    <property type="component" value="Chromosome"/>
</dbReference>
<name>E8V5X4_TERSS</name>
<evidence type="ECO:0000313" key="2">
    <source>
        <dbReference type="EMBL" id="ADV83792.1"/>
    </source>
</evidence>
<gene>
    <name evidence="2" type="ordered locus">AciPR4_3033</name>
</gene>
<sequence>MRKLFSVALLCASAFCQTHPLFAQWIELHSGSTASLRAVDAAKSVVWASGTDGTVLRSVDDGSTWNKCAVPQGAAKLDFRGIQAADAETAVIMSSGKGDLSRLYKTVDGCKTWKLVFTNPDATGFFDAIRHVTGRQFYLLGDPVGGKFAMFFSQDGGDTWFATDDPGLDAPSGASAFAASNSVLASVGPFLAFGTGGTSGGAVYTTYAKCATGKSDETCPLAWRRVAVPVGVANASGGVFSIAGRTTMSMSGKLTVIWVAVGGDYSAPNATTTSAAFSTDGGATWTAAAQGPPGYRSAVVYNTANWLTLGPGGTDLSVDNGKTWIPVAGEAGVWNAVSMPFAVGPNGRIGHWSATATR</sequence>
<dbReference type="AlphaFoldDB" id="E8V5X4"/>
<feature type="signal peptide" evidence="1">
    <location>
        <begin position="1"/>
        <end position="23"/>
    </location>
</feature>
<evidence type="ECO:0000256" key="1">
    <source>
        <dbReference type="SAM" id="SignalP"/>
    </source>
</evidence>
<dbReference type="EMBL" id="CP002467">
    <property type="protein sequence ID" value="ADV83792.1"/>
    <property type="molecule type" value="Genomic_DNA"/>
</dbReference>
<organism evidence="2 3">
    <name type="scientific">Terriglobus saanensis (strain ATCC BAA-1853 / DSM 23119 / SP1PR4)</name>
    <dbReference type="NCBI Taxonomy" id="401053"/>
    <lineage>
        <taxon>Bacteria</taxon>
        <taxon>Pseudomonadati</taxon>
        <taxon>Acidobacteriota</taxon>
        <taxon>Terriglobia</taxon>
        <taxon>Terriglobales</taxon>
        <taxon>Acidobacteriaceae</taxon>
        <taxon>Terriglobus</taxon>
    </lineage>
</organism>
<dbReference type="eggNOG" id="COG4447">
    <property type="taxonomic scope" value="Bacteria"/>
</dbReference>
<accession>E8V5X4</accession>
<dbReference type="KEGG" id="tsa:AciPR4_3033"/>
<proteinExistence type="predicted"/>
<dbReference type="Gene3D" id="2.130.10.10">
    <property type="entry name" value="YVTN repeat-like/Quinoprotein amine dehydrogenase"/>
    <property type="match status" value="2"/>
</dbReference>
<dbReference type="InterPro" id="IPR015943">
    <property type="entry name" value="WD40/YVTN_repeat-like_dom_sf"/>
</dbReference>
<dbReference type="PANTHER" id="PTHR47199:SF2">
    <property type="entry name" value="PHOTOSYSTEM II STABILITY_ASSEMBLY FACTOR HCF136, CHLOROPLASTIC"/>
    <property type="match status" value="1"/>
</dbReference>
<keyword evidence="3" id="KW-1185">Reference proteome</keyword>
<dbReference type="STRING" id="401053.AciPR4_3033"/>
<keyword evidence="1" id="KW-0732">Signal</keyword>
<dbReference type="CDD" id="cd15482">
    <property type="entry name" value="Sialidase_non-viral"/>
    <property type="match status" value="1"/>
</dbReference>
<evidence type="ECO:0008006" key="4">
    <source>
        <dbReference type="Google" id="ProtNLM"/>
    </source>
</evidence>